<dbReference type="InterPro" id="IPR015273">
    <property type="entry name" value="Cys-tRNA-synt_Ia_DALR"/>
</dbReference>
<protein>
    <recommendedName>
        <fullName evidence="13">Cysteine--tRNA ligase</fullName>
        <ecNumber evidence="13">6.1.1.16</ecNumber>
    </recommendedName>
    <alternativeName>
        <fullName evidence="13">Cysteinyl-tRNA synthetase</fullName>
        <shortName evidence="13">CysRS</shortName>
    </alternativeName>
</protein>
<dbReference type="SUPFAM" id="SSF47323">
    <property type="entry name" value="Anticodon-binding domain of a subclass of class I aminoacyl-tRNA synthetases"/>
    <property type="match status" value="1"/>
</dbReference>
<keyword evidence="17" id="KW-1185">Reference proteome</keyword>
<evidence type="ECO:0000313" key="17">
    <source>
        <dbReference type="Proteomes" id="UP000242497"/>
    </source>
</evidence>
<feature type="binding site" evidence="13">
    <location>
        <position position="27"/>
    </location>
    <ligand>
        <name>Zn(2+)</name>
        <dbReference type="ChEBI" id="CHEBI:29105"/>
    </ligand>
</feature>
<keyword evidence="9 13" id="KW-0067">ATP-binding</keyword>
<dbReference type="RefSeq" id="WP_072890515.1">
    <property type="nucleotide sequence ID" value="NZ_FRAE01000082.1"/>
</dbReference>
<dbReference type="InterPro" id="IPR015803">
    <property type="entry name" value="Cys-tRNA-ligase"/>
</dbReference>
<dbReference type="Pfam" id="PF01406">
    <property type="entry name" value="tRNA-synt_1e"/>
    <property type="match status" value="1"/>
</dbReference>
<feature type="binding site" evidence="13">
    <location>
        <position position="232"/>
    </location>
    <ligand>
        <name>Zn(2+)</name>
        <dbReference type="ChEBI" id="CHEBI:29105"/>
    </ligand>
</feature>
<dbReference type="CDD" id="cd00672">
    <property type="entry name" value="CysRS_core"/>
    <property type="match status" value="1"/>
</dbReference>
<dbReference type="Pfam" id="PF23493">
    <property type="entry name" value="CysS_C"/>
    <property type="match status" value="1"/>
</dbReference>
<evidence type="ECO:0000256" key="9">
    <source>
        <dbReference type="ARBA" id="ARBA00022840"/>
    </source>
</evidence>
<keyword evidence="5 13" id="KW-0436">Ligase</keyword>
<feature type="coiled-coil region" evidence="14">
    <location>
        <begin position="397"/>
        <end position="439"/>
    </location>
</feature>
<dbReference type="InterPro" id="IPR009080">
    <property type="entry name" value="tRNAsynth_Ia_anticodon-bd"/>
</dbReference>
<reference evidence="17" key="1">
    <citation type="submission" date="2016-11" db="EMBL/GenBank/DDBJ databases">
        <authorList>
            <person name="Varghese N."/>
            <person name="Submissions S."/>
        </authorList>
    </citation>
    <scope>NUCLEOTIDE SEQUENCE [LARGE SCALE GENOMIC DNA]</scope>
    <source>
        <strain evidence="17">DSM 15518</strain>
    </source>
</reference>
<organism evidence="16 17">
    <name type="scientific">Tepidibacter formicigenes DSM 15518</name>
    <dbReference type="NCBI Taxonomy" id="1123349"/>
    <lineage>
        <taxon>Bacteria</taxon>
        <taxon>Bacillati</taxon>
        <taxon>Bacillota</taxon>
        <taxon>Clostridia</taxon>
        <taxon>Peptostreptococcales</taxon>
        <taxon>Peptostreptococcaceae</taxon>
        <taxon>Tepidibacter</taxon>
    </lineage>
</organism>
<feature type="binding site" evidence="13">
    <location>
        <position position="267"/>
    </location>
    <ligand>
        <name>ATP</name>
        <dbReference type="ChEBI" id="CHEBI:30616"/>
    </ligand>
</feature>
<keyword evidence="4 13" id="KW-0963">Cytoplasm</keyword>
<evidence type="ECO:0000256" key="11">
    <source>
        <dbReference type="ARBA" id="ARBA00023146"/>
    </source>
</evidence>
<keyword evidence="14" id="KW-0175">Coiled coil</keyword>
<dbReference type="GO" id="GO:0005524">
    <property type="term" value="F:ATP binding"/>
    <property type="evidence" value="ECO:0007669"/>
    <property type="project" value="UniProtKB-UniRule"/>
</dbReference>
<keyword evidence="8 13" id="KW-0862">Zinc</keyword>
<feature type="coiled-coil region" evidence="14">
    <location>
        <begin position="321"/>
        <end position="352"/>
    </location>
</feature>
<dbReference type="CDD" id="cd07963">
    <property type="entry name" value="Anticodon_Ia_Cys"/>
    <property type="match status" value="1"/>
</dbReference>
<dbReference type="Gene3D" id="1.20.120.1910">
    <property type="entry name" value="Cysteine-tRNA ligase, C-terminal anti-codon recognition domain"/>
    <property type="match status" value="1"/>
</dbReference>
<dbReference type="PRINTS" id="PR00983">
    <property type="entry name" value="TRNASYNTHCYS"/>
</dbReference>
<keyword evidence="11 13" id="KW-0030">Aminoacyl-tRNA synthetase</keyword>
<dbReference type="PANTHER" id="PTHR10890">
    <property type="entry name" value="CYSTEINYL-TRNA SYNTHETASE"/>
    <property type="match status" value="1"/>
</dbReference>
<feature type="short sequence motif" description="'KMSKS' region" evidence="13">
    <location>
        <begin position="264"/>
        <end position="268"/>
    </location>
</feature>
<evidence type="ECO:0000256" key="14">
    <source>
        <dbReference type="SAM" id="Coils"/>
    </source>
</evidence>
<evidence type="ECO:0000313" key="16">
    <source>
        <dbReference type="EMBL" id="SHK50962.1"/>
    </source>
</evidence>
<evidence type="ECO:0000256" key="8">
    <source>
        <dbReference type="ARBA" id="ARBA00022833"/>
    </source>
</evidence>
<dbReference type="PANTHER" id="PTHR10890:SF3">
    <property type="entry name" value="CYSTEINE--TRNA LIGASE, CYTOPLASMIC"/>
    <property type="match status" value="1"/>
</dbReference>
<keyword evidence="10 13" id="KW-0648">Protein biosynthesis</keyword>
<comment type="subcellular location">
    <subcellularLocation>
        <location evidence="1 13">Cytoplasm</location>
    </subcellularLocation>
</comment>
<dbReference type="InterPro" id="IPR032678">
    <property type="entry name" value="tRNA-synt_1_cat_dom"/>
</dbReference>
<evidence type="ECO:0000256" key="4">
    <source>
        <dbReference type="ARBA" id="ARBA00022490"/>
    </source>
</evidence>
<name>A0A1M6T1U7_9FIRM</name>
<dbReference type="GO" id="GO:0004817">
    <property type="term" value="F:cysteine-tRNA ligase activity"/>
    <property type="evidence" value="ECO:0007669"/>
    <property type="project" value="UniProtKB-UniRule"/>
</dbReference>
<dbReference type="EMBL" id="FRAE01000082">
    <property type="protein sequence ID" value="SHK50962.1"/>
    <property type="molecule type" value="Genomic_DNA"/>
</dbReference>
<dbReference type="SMART" id="SM00840">
    <property type="entry name" value="DALR_2"/>
    <property type="match status" value="1"/>
</dbReference>
<evidence type="ECO:0000256" key="6">
    <source>
        <dbReference type="ARBA" id="ARBA00022723"/>
    </source>
</evidence>
<feature type="short sequence motif" description="'HIGH' region" evidence="13">
    <location>
        <begin position="29"/>
        <end position="39"/>
    </location>
</feature>
<feature type="binding site" evidence="13">
    <location>
        <position position="207"/>
    </location>
    <ligand>
        <name>Zn(2+)</name>
        <dbReference type="ChEBI" id="CHEBI:29105"/>
    </ligand>
</feature>
<evidence type="ECO:0000256" key="5">
    <source>
        <dbReference type="ARBA" id="ARBA00022598"/>
    </source>
</evidence>
<feature type="domain" description="Cysteinyl-tRNA synthetase class Ia DALR" evidence="15">
    <location>
        <begin position="352"/>
        <end position="415"/>
    </location>
</feature>
<dbReference type="FunFam" id="3.40.50.620:FF:000009">
    <property type="entry name" value="Cysteine--tRNA ligase"/>
    <property type="match status" value="1"/>
</dbReference>
<evidence type="ECO:0000256" key="13">
    <source>
        <dbReference type="HAMAP-Rule" id="MF_00041"/>
    </source>
</evidence>
<comment type="similarity">
    <text evidence="2 13">Belongs to the class-I aminoacyl-tRNA synthetase family.</text>
</comment>
<dbReference type="InterPro" id="IPR056411">
    <property type="entry name" value="CysS_C"/>
</dbReference>
<keyword evidence="7 13" id="KW-0547">Nucleotide-binding</keyword>
<dbReference type="GO" id="GO:0006423">
    <property type="term" value="P:cysteinyl-tRNA aminoacylation"/>
    <property type="evidence" value="ECO:0007669"/>
    <property type="project" value="UniProtKB-UniRule"/>
</dbReference>
<dbReference type="InterPro" id="IPR014729">
    <property type="entry name" value="Rossmann-like_a/b/a_fold"/>
</dbReference>
<dbReference type="HAMAP" id="MF_00041">
    <property type="entry name" value="Cys_tRNA_synth"/>
    <property type="match status" value="1"/>
</dbReference>
<comment type="cofactor">
    <cofactor evidence="13">
        <name>Zn(2+)</name>
        <dbReference type="ChEBI" id="CHEBI:29105"/>
    </cofactor>
    <text evidence="13">Binds 1 zinc ion per subunit.</text>
</comment>
<dbReference type="NCBIfam" id="TIGR00435">
    <property type="entry name" value="cysS"/>
    <property type="match status" value="1"/>
</dbReference>
<dbReference type="GO" id="GO:0005829">
    <property type="term" value="C:cytosol"/>
    <property type="evidence" value="ECO:0007669"/>
    <property type="project" value="TreeGrafter"/>
</dbReference>
<keyword evidence="6 13" id="KW-0479">Metal-binding</keyword>
<proteinExistence type="inferred from homology"/>
<dbReference type="InterPro" id="IPR024909">
    <property type="entry name" value="Cys-tRNA/MSH_ligase"/>
</dbReference>
<sequence>MKLYNTLTRKKEEFIPLEEGKVKMYVCGPTVYNYFHIGNARPFIIFDTLRRYLEYRGYKVTYVQNFTDVDDKIINKANEEKISADEVASKYIKEYFIDADGLGIKRATIHPRVTDNIKEIIEFVKDLENKGYAYVVDGDVYFDTKKFKDYGKLSKQNLEDLEAGARIEINDKKKNPMDFVLWKSKKEGEPGWNSPWGEGRPGWHIECSVMSRRYLGDTIDIHAGGQDLTFPHHENEIAQSEARSGNQFARYWLHNGYINVNNEKMSKSKGNFFTVRDISKEFDLEVVRFFMLSAHYKNPVNFSDEMLKQAGAGLERLYNTKGKLEFLLEKLSGNLKEEEKNLLDELDKYKQRFIESMDDDINTADAISVIFELARFINSNLNEESSLEFAKRSYDLFVELTNVLNIVNKEKEEALDEEIQNLIDQRTKAKKEKNFALADEIRDRLLDMGIVLEDTRQGTKWRRV</sequence>
<comment type="subunit">
    <text evidence="3 13">Monomer.</text>
</comment>
<dbReference type="OrthoDB" id="9815130at2"/>
<dbReference type="Pfam" id="PF09190">
    <property type="entry name" value="DALR_2"/>
    <property type="match status" value="1"/>
</dbReference>
<dbReference type="Proteomes" id="UP000242497">
    <property type="component" value="Unassembled WGS sequence"/>
</dbReference>
<evidence type="ECO:0000256" key="12">
    <source>
        <dbReference type="ARBA" id="ARBA00047398"/>
    </source>
</evidence>
<evidence type="ECO:0000256" key="3">
    <source>
        <dbReference type="ARBA" id="ARBA00011245"/>
    </source>
</evidence>
<evidence type="ECO:0000259" key="15">
    <source>
        <dbReference type="SMART" id="SM00840"/>
    </source>
</evidence>
<evidence type="ECO:0000256" key="7">
    <source>
        <dbReference type="ARBA" id="ARBA00022741"/>
    </source>
</evidence>
<dbReference type="AlphaFoldDB" id="A0A1M6T1U7"/>
<dbReference type="GO" id="GO:0008270">
    <property type="term" value="F:zinc ion binding"/>
    <property type="evidence" value="ECO:0007669"/>
    <property type="project" value="UniProtKB-UniRule"/>
</dbReference>
<accession>A0A1M6T1U7</accession>
<dbReference type="SUPFAM" id="SSF52374">
    <property type="entry name" value="Nucleotidylyl transferase"/>
    <property type="match status" value="1"/>
</dbReference>
<evidence type="ECO:0000256" key="10">
    <source>
        <dbReference type="ARBA" id="ARBA00022917"/>
    </source>
</evidence>
<feature type="binding site" evidence="13">
    <location>
        <position position="236"/>
    </location>
    <ligand>
        <name>Zn(2+)</name>
        <dbReference type="ChEBI" id="CHEBI:29105"/>
    </ligand>
</feature>
<dbReference type="EC" id="6.1.1.16" evidence="13"/>
<dbReference type="STRING" id="1123349.SAMN02744037_02488"/>
<evidence type="ECO:0000256" key="1">
    <source>
        <dbReference type="ARBA" id="ARBA00004496"/>
    </source>
</evidence>
<evidence type="ECO:0000256" key="2">
    <source>
        <dbReference type="ARBA" id="ARBA00005594"/>
    </source>
</evidence>
<gene>
    <name evidence="13" type="primary">cysS</name>
    <name evidence="16" type="ORF">SAMN02744037_02488</name>
</gene>
<dbReference type="Gene3D" id="3.40.50.620">
    <property type="entry name" value="HUPs"/>
    <property type="match status" value="1"/>
</dbReference>
<comment type="catalytic activity">
    <reaction evidence="12 13">
        <text>tRNA(Cys) + L-cysteine + ATP = L-cysteinyl-tRNA(Cys) + AMP + diphosphate</text>
        <dbReference type="Rhea" id="RHEA:17773"/>
        <dbReference type="Rhea" id="RHEA-COMP:9661"/>
        <dbReference type="Rhea" id="RHEA-COMP:9679"/>
        <dbReference type="ChEBI" id="CHEBI:30616"/>
        <dbReference type="ChEBI" id="CHEBI:33019"/>
        <dbReference type="ChEBI" id="CHEBI:35235"/>
        <dbReference type="ChEBI" id="CHEBI:78442"/>
        <dbReference type="ChEBI" id="CHEBI:78517"/>
        <dbReference type="ChEBI" id="CHEBI:456215"/>
        <dbReference type="EC" id="6.1.1.16"/>
    </reaction>
</comment>